<evidence type="ECO:0000256" key="1">
    <source>
        <dbReference type="SAM" id="MobiDB-lite"/>
    </source>
</evidence>
<gene>
    <name evidence="2" type="ORF">M6B38_128535</name>
    <name evidence="3" type="ORF">M6B38_330200</name>
</gene>
<reference evidence="3" key="2">
    <citation type="submission" date="2023-04" db="EMBL/GenBank/DDBJ databases">
        <authorList>
            <person name="Bruccoleri R.E."/>
            <person name="Oakeley E.J."/>
            <person name="Faust A.-M."/>
            <person name="Dessus-Babus S."/>
            <person name="Altorfer M."/>
            <person name="Burckhardt D."/>
            <person name="Oertli M."/>
            <person name="Naumann U."/>
            <person name="Petersen F."/>
            <person name="Wong J."/>
        </authorList>
    </citation>
    <scope>NUCLEOTIDE SEQUENCE</scope>
    <source>
        <strain evidence="3">GSM-AAB239-AS_SAM_17_03QT</strain>
        <tissue evidence="3">Leaf</tissue>
    </source>
</reference>
<dbReference type="Proteomes" id="UP001140949">
    <property type="component" value="Unassembled WGS sequence"/>
</dbReference>
<evidence type="ECO:0000313" key="2">
    <source>
        <dbReference type="EMBL" id="KAJ6823606.1"/>
    </source>
</evidence>
<dbReference type="EMBL" id="JANAVB010022600">
    <property type="protein sequence ID" value="KAJ6823606.1"/>
    <property type="molecule type" value="Genomic_DNA"/>
</dbReference>
<name>A0AAX6H428_IRIPA</name>
<reference evidence="3" key="1">
    <citation type="journal article" date="2023" name="GigaByte">
        <title>Genome assembly of the bearded iris, Iris pallida Lam.</title>
        <authorList>
            <person name="Bruccoleri R.E."/>
            <person name="Oakeley E.J."/>
            <person name="Faust A.M.E."/>
            <person name="Altorfer M."/>
            <person name="Dessus-Babus S."/>
            <person name="Burckhardt D."/>
            <person name="Oertli M."/>
            <person name="Naumann U."/>
            <person name="Petersen F."/>
            <person name="Wong J."/>
        </authorList>
    </citation>
    <scope>NUCLEOTIDE SEQUENCE</scope>
    <source>
        <strain evidence="3">GSM-AAB239-AS_SAM_17_03QT</strain>
    </source>
</reference>
<sequence length="52" mass="5441">MPEYAVGQTTGKADLRLDGDATQSSAPETDYIRLGNIDPGSSRASGREGDGR</sequence>
<dbReference type="EMBL" id="JANAVB010013000">
    <property type="protein sequence ID" value="KAJ6835780.1"/>
    <property type="molecule type" value="Genomic_DNA"/>
</dbReference>
<dbReference type="AlphaFoldDB" id="A0AAX6H428"/>
<feature type="region of interest" description="Disordered" evidence="1">
    <location>
        <begin position="1"/>
        <end position="52"/>
    </location>
</feature>
<comment type="caution">
    <text evidence="3">The sequence shown here is derived from an EMBL/GenBank/DDBJ whole genome shotgun (WGS) entry which is preliminary data.</text>
</comment>
<evidence type="ECO:0000313" key="4">
    <source>
        <dbReference type="Proteomes" id="UP001140949"/>
    </source>
</evidence>
<protein>
    <submittedName>
        <fullName evidence="3">Uncharacterized protein</fullName>
    </submittedName>
</protein>
<keyword evidence="4" id="KW-1185">Reference proteome</keyword>
<accession>A0AAX6H428</accession>
<proteinExistence type="predicted"/>
<organism evidence="3 4">
    <name type="scientific">Iris pallida</name>
    <name type="common">Sweet iris</name>
    <dbReference type="NCBI Taxonomy" id="29817"/>
    <lineage>
        <taxon>Eukaryota</taxon>
        <taxon>Viridiplantae</taxon>
        <taxon>Streptophyta</taxon>
        <taxon>Embryophyta</taxon>
        <taxon>Tracheophyta</taxon>
        <taxon>Spermatophyta</taxon>
        <taxon>Magnoliopsida</taxon>
        <taxon>Liliopsida</taxon>
        <taxon>Asparagales</taxon>
        <taxon>Iridaceae</taxon>
        <taxon>Iridoideae</taxon>
        <taxon>Irideae</taxon>
        <taxon>Iris</taxon>
    </lineage>
</organism>
<evidence type="ECO:0000313" key="3">
    <source>
        <dbReference type="EMBL" id="KAJ6835780.1"/>
    </source>
</evidence>